<evidence type="ECO:0000313" key="2">
    <source>
        <dbReference type="EMBL" id="HGU42215.1"/>
    </source>
</evidence>
<reference evidence="2" key="1">
    <citation type="journal article" date="2020" name="mSystems">
        <title>Genome- and Community-Level Interaction Insights into Carbon Utilization and Element Cycling Functions of Hydrothermarchaeota in Hydrothermal Sediment.</title>
        <authorList>
            <person name="Zhou Z."/>
            <person name="Liu Y."/>
            <person name="Xu W."/>
            <person name="Pan J."/>
            <person name="Luo Z.H."/>
            <person name="Li M."/>
        </authorList>
    </citation>
    <scope>NUCLEOTIDE SEQUENCE [LARGE SCALE GENOMIC DNA]</scope>
    <source>
        <strain evidence="2">SpSt-604</strain>
    </source>
</reference>
<dbReference type="SMART" id="SM00089">
    <property type="entry name" value="PKD"/>
    <property type="match status" value="2"/>
</dbReference>
<protein>
    <submittedName>
        <fullName evidence="2">PKD domain-containing protein</fullName>
    </submittedName>
</protein>
<dbReference type="InterPro" id="IPR035986">
    <property type="entry name" value="PKD_dom_sf"/>
</dbReference>
<dbReference type="Pfam" id="PF18911">
    <property type="entry name" value="PKD_4"/>
    <property type="match status" value="2"/>
</dbReference>
<dbReference type="Pfam" id="PF00404">
    <property type="entry name" value="Dockerin_1"/>
    <property type="match status" value="1"/>
</dbReference>
<dbReference type="InterPro" id="IPR018247">
    <property type="entry name" value="EF_Hand_1_Ca_BS"/>
</dbReference>
<dbReference type="InterPro" id="IPR022409">
    <property type="entry name" value="PKD/Chitinase_dom"/>
</dbReference>
<dbReference type="PROSITE" id="PS50093">
    <property type="entry name" value="PKD"/>
    <property type="match status" value="2"/>
</dbReference>
<dbReference type="PROSITE" id="PS00018">
    <property type="entry name" value="EF_HAND_1"/>
    <property type="match status" value="1"/>
</dbReference>
<dbReference type="InterPro" id="IPR029865">
    <property type="entry name" value="KIAA0319-like"/>
</dbReference>
<dbReference type="Gene3D" id="2.60.40.10">
    <property type="entry name" value="Immunoglobulins"/>
    <property type="match status" value="2"/>
</dbReference>
<dbReference type="InterPro" id="IPR036439">
    <property type="entry name" value="Dockerin_dom_sf"/>
</dbReference>
<dbReference type="GO" id="GO:0004553">
    <property type="term" value="F:hydrolase activity, hydrolyzing O-glycosyl compounds"/>
    <property type="evidence" value="ECO:0007669"/>
    <property type="project" value="InterPro"/>
</dbReference>
<dbReference type="GO" id="GO:0031410">
    <property type="term" value="C:cytoplasmic vesicle"/>
    <property type="evidence" value="ECO:0007669"/>
    <property type="project" value="TreeGrafter"/>
</dbReference>
<dbReference type="InterPro" id="IPR002105">
    <property type="entry name" value="Dockerin_1_rpt"/>
</dbReference>
<dbReference type="CDD" id="cd14254">
    <property type="entry name" value="Dockerin_II"/>
    <property type="match status" value="1"/>
</dbReference>
<dbReference type="AlphaFoldDB" id="A0A7C4RYR9"/>
<dbReference type="PANTHER" id="PTHR46182">
    <property type="entry name" value="FI19480P1"/>
    <property type="match status" value="1"/>
</dbReference>
<comment type="caution">
    <text evidence="2">The sequence shown here is derived from an EMBL/GenBank/DDBJ whole genome shotgun (WGS) entry which is preliminary data.</text>
</comment>
<dbReference type="InterPro" id="IPR013783">
    <property type="entry name" value="Ig-like_fold"/>
</dbReference>
<dbReference type="GO" id="GO:0000272">
    <property type="term" value="P:polysaccharide catabolic process"/>
    <property type="evidence" value="ECO:0007669"/>
    <property type="project" value="InterPro"/>
</dbReference>
<dbReference type="CDD" id="cd00146">
    <property type="entry name" value="PKD"/>
    <property type="match status" value="2"/>
</dbReference>
<sequence length="354" mass="38811">MSFEIPSNAPYGTATVYANMYTQMPIHNGYPYCPEKVTTLMIMTENPKPSPEIQNPPNFEVKFSLSTATPGSYSVYVTTCYSGIEVANTLTFAVQPQSVPPIADFMYWPSVVGVNLTTTFDASPSLPQGYDDVIIKYEWDFGDGTPQVIVIGTPDNPPNPIVTHSFKQQGNYTVTLKVTDNEGLTAQTSKKIIVYSRIPPTADFTWSPQIAIAGRTVTFDGGLSRPGWNGMVYPPIVRYIWDFGDGIVQETQSSTVYHIYQNAGNYTVRLTVVDVDGMQDSETKGLTVLSAPPQGSPDVDGNGRVDMTDVVIVLDAFGSTPGKPNWNPIADINMDYKVDMTDVIIVLDNFGKYV</sequence>
<accession>A0A7C4RYR9</accession>
<organism evidence="2">
    <name type="scientific">Fervidobacterium pennivorans</name>
    <dbReference type="NCBI Taxonomy" id="93466"/>
    <lineage>
        <taxon>Bacteria</taxon>
        <taxon>Thermotogati</taxon>
        <taxon>Thermotogota</taxon>
        <taxon>Thermotogae</taxon>
        <taxon>Thermotogales</taxon>
        <taxon>Fervidobacteriaceae</taxon>
        <taxon>Fervidobacterium</taxon>
    </lineage>
</organism>
<proteinExistence type="predicted"/>
<feature type="domain" description="PKD" evidence="1">
    <location>
        <begin position="137"/>
        <end position="194"/>
    </location>
</feature>
<dbReference type="PANTHER" id="PTHR46182:SF2">
    <property type="entry name" value="FI19480P1"/>
    <property type="match status" value="1"/>
</dbReference>
<dbReference type="EMBL" id="DSZT01000151">
    <property type="protein sequence ID" value="HGU42215.1"/>
    <property type="molecule type" value="Genomic_DNA"/>
</dbReference>
<dbReference type="SUPFAM" id="SSF49299">
    <property type="entry name" value="PKD domain"/>
    <property type="match status" value="2"/>
</dbReference>
<evidence type="ECO:0000259" key="1">
    <source>
        <dbReference type="PROSITE" id="PS50093"/>
    </source>
</evidence>
<dbReference type="InterPro" id="IPR000601">
    <property type="entry name" value="PKD_dom"/>
</dbReference>
<feature type="domain" description="PKD" evidence="1">
    <location>
        <begin position="235"/>
        <end position="288"/>
    </location>
</feature>
<dbReference type="Gene3D" id="1.10.1330.10">
    <property type="entry name" value="Dockerin domain"/>
    <property type="match status" value="1"/>
</dbReference>
<dbReference type="GO" id="GO:0016020">
    <property type="term" value="C:membrane"/>
    <property type="evidence" value="ECO:0007669"/>
    <property type="project" value="TreeGrafter"/>
</dbReference>
<name>A0A7C4RYR9_FERPE</name>
<dbReference type="SUPFAM" id="SSF63446">
    <property type="entry name" value="Type I dockerin domain"/>
    <property type="match status" value="1"/>
</dbReference>
<gene>
    <name evidence="2" type="ORF">ENT72_04775</name>
</gene>